<evidence type="ECO:0000256" key="13">
    <source>
        <dbReference type="SAM" id="Phobius"/>
    </source>
</evidence>
<evidence type="ECO:0000256" key="3">
    <source>
        <dbReference type="ARBA" id="ARBA00021242"/>
    </source>
</evidence>
<feature type="transmembrane region" description="Helical" evidence="13">
    <location>
        <begin position="41"/>
        <end position="61"/>
    </location>
</feature>
<evidence type="ECO:0000256" key="1">
    <source>
        <dbReference type="ARBA" id="ARBA00003019"/>
    </source>
</evidence>
<feature type="transmembrane region" description="Helical" evidence="13">
    <location>
        <begin position="167"/>
        <end position="189"/>
    </location>
</feature>
<feature type="transmembrane region" description="Helical" evidence="13">
    <location>
        <begin position="460"/>
        <end position="482"/>
    </location>
</feature>
<keyword evidence="7 13" id="KW-1133">Transmembrane helix</keyword>
<dbReference type="Pfam" id="PF05631">
    <property type="entry name" value="MFS_5"/>
    <property type="match status" value="1"/>
</dbReference>
<dbReference type="Gene3D" id="1.20.1250.20">
    <property type="entry name" value="MFS general substrate transporter like domains"/>
    <property type="match status" value="1"/>
</dbReference>
<feature type="transmembrane region" description="Helical" evidence="13">
    <location>
        <begin position="201"/>
        <end position="222"/>
    </location>
</feature>
<evidence type="ECO:0000313" key="15">
    <source>
        <dbReference type="EMBL" id="CAD9611706.1"/>
    </source>
</evidence>
<feature type="transmembrane region" description="Helical" evidence="13">
    <location>
        <begin position="143"/>
        <end position="161"/>
    </location>
</feature>
<evidence type="ECO:0000256" key="7">
    <source>
        <dbReference type="ARBA" id="ARBA00022989"/>
    </source>
</evidence>
<feature type="transmembrane region" description="Helical" evidence="13">
    <location>
        <begin position="73"/>
        <end position="92"/>
    </location>
</feature>
<feature type="region of interest" description="Disordered" evidence="12">
    <location>
        <begin position="493"/>
        <end position="532"/>
    </location>
</feature>
<evidence type="ECO:0000256" key="6">
    <source>
        <dbReference type="ARBA" id="ARBA00022692"/>
    </source>
</evidence>
<accession>A0A7S2PPE9</accession>
<keyword evidence="5" id="KW-1003">Cell membrane</keyword>
<dbReference type="GO" id="GO:0006811">
    <property type="term" value="P:monoatomic ion transport"/>
    <property type="evidence" value="ECO:0007669"/>
    <property type="project" value="UniProtKB-KW"/>
</dbReference>
<feature type="signal peptide" evidence="14">
    <location>
        <begin position="1"/>
        <end position="21"/>
    </location>
</feature>
<dbReference type="EMBL" id="HBGW01065032">
    <property type="protein sequence ID" value="CAD9611706.1"/>
    <property type="molecule type" value="Transcribed_RNA"/>
</dbReference>
<proteinExistence type="predicted"/>
<feature type="transmembrane region" description="Helical" evidence="13">
    <location>
        <begin position="393"/>
        <end position="412"/>
    </location>
</feature>
<dbReference type="PANTHER" id="PTHR23516">
    <property type="entry name" value="SAM (S-ADENOSYL METHIONINE) TRANSPORTER"/>
    <property type="match status" value="1"/>
</dbReference>
<feature type="transmembrane region" description="Helical" evidence="13">
    <location>
        <begin position="112"/>
        <end position="131"/>
    </location>
</feature>
<protein>
    <recommendedName>
        <fullName evidence="3">Molybdate-anion transporter</fullName>
    </recommendedName>
    <alternativeName>
        <fullName evidence="10">Major facilitator superfamily domain-containing protein 5</fullName>
    </alternativeName>
    <alternativeName>
        <fullName evidence="11">Molybdate transporter 2 homolog</fullName>
    </alternativeName>
</protein>
<evidence type="ECO:0000256" key="5">
    <source>
        <dbReference type="ARBA" id="ARBA00022475"/>
    </source>
</evidence>
<reference evidence="15" key="1">
    <citation type="submission" date="2021-01" db="EMBL/GenBank/DDBJ databases">
        <authorList>
            <person name="Corre E."/>
            <person name="Pelletier E."/>
            <person name="Niang G."/>
            <person name="Scheremetjew M."/>
            <person name="Finn R."/>
            <person name="Kale V."/>
            <person name="Holt S."/>
            <person name="Cochrane G."/>
            <person name="Meng A."/>
            <person name="Brown T."/>
            <person name="Cohen L."/>
        </authorList>
    </citation>
    <scope>NUCLEOTIDE SEQUENCE</scope>
    <source>
        <strain evidence="15">RCC3387</strain>
    </source>
</reference>
<feature type="transmembrane region" description="Helical" evidence="13">
    <location>
        <begin position="368"/>
        <end position="387"/>
    </location>
</feature>
<gene>
    <name evidence="15" type="ORF">BRAN1462_LOCUS41456</name>
</gene>
<keyword evidence="4" id="KW-0813">Transport</keyword>
<keyword evidence="9 13" id="KW-0472">Membrane</keyword>
<evidence type="ECO:0000256" key="11">
    <source>
        <dbReference type="ARBA" id="ARBA00032555"/>
    </source>
</evidence>
<organism evidence="15">
    <name type="scientific">Zooxanthella nutricula</name>
    <dbReference type="NCBI Taxonomy" id="1333877"/>
    <lineage>
        <taxon>Eukaryota</taxon>
        <taxon>Sar</taxon>
        <taxon>Alveolata</taxon>
        <taxon>Dinophyceae</taxon>
        <taxon>Peridiniales</taxon>
        <taxon>Peridiniales incertae sedis</taxon>
        <taxon>Zooxanthella</taxon>
    </lineage>
</organism>
<feature type="chain" id="PRO_5030957332" description="Molybdate-anion transporter" evidence="14">
    <location>
        <begin position="22"/>
        <end position="532"/>
    </location>
</feature>
<name>A0A7S2PPE9_9DINO</name>
<evidence type="ECO:0000256" key="14">
    <source>
        <dbReference type="SAM" id="SignalP"/>
    </source>
</evidence>
<keyword evidence="14" id="KW-0732">Signal</keyword>
<dbReference type="InterPro" id="IPR008509">
    <property type="entry name" value="MOT2/MFSD5"/>
</dbReference>
<evidence type="ECO:0000256" key="8">
    <source>
        <dbReference type="ARBA" id="ARBA00023065"/>
    </source>
</evidence>
<comment type="function">
    <text evidence="1">Mediates high-affinity intracellular uptake of the rare oligo-element molybdenum.</text>
</comment>
<evidence type="ECO:0000256" key="9">
    <source>
        <dbReference type="ARBA" id="ARBA00023136"/>
    </source>
</evidence>
<dbReference type="CDD" id="cd17487">
    <property type="entry name" value="MFS_MFSD5_like"/>
    <property type="match status" value="1"/>
</dbReference>
<dbReference type="InterPro" id="IPR036259">
    <property type="entry name" value="MFS_trans_sf"/>
</dbReference>
<keyword evidence="8" id="KW-0406">Ion transport</keyword>
<feature type="transmembrane region" description="Helical" evidence="13">
    <location>
        <begin position="242"/>
        <end position="269"/>
    </location>
</feature>
<evidence type="ECO:0000256" key="10">
    <source>
        <dbReference type="ARBA" id="ARBA00030646"/>
    </source>
</evidence>
<dbReference type="PANTHER" id="PTHR23516:SF1">
    <property type="entry name" value="MOLYBDATE-ANION TRANSPORTER"/>
    <property type="match status" value="1"/>
</dbReference>
<sequence>MAPRGAALSLAAAAAVQLASAVDVNPSTAVELSWFGFLTQSFYHMSVLPLLATTVVLAYLARPSTSDDFPAGFKTFAGSYLMVWSLCVAADWLQGPYVYALYAAYGFSGKEIAELFVAGFGSSLVFGCFVGTFTDKFGRKKCCLLYCVLYILSCLTKHFKWYSMLMVGRVTGGIATSMLFSCFECWMVSEHTQRHLFSGGLLGFMFGMMFTVMYCVAIASGLAGQAAADSWKFAPLSEGSVIWVGGYCCPFDLAIICLIIGMVLIAFLFEENYGSTESAGGEEMSQLDNLKQAGALLFSDKRMLLLGIVVSTFEGSMFAFVFNWTPALKSSTNPPPHGVIFAMFMMACMCGASAATLFSAIAKPSIRLVVCCATGFMSFVLASVAALDSEGHLRLSLSAFLLFEFCVGVYFPSVGVLKSDVVPEQVRGTMYNLYRVPLNAIVVGLLLSNIPMATCFKLNALLLLAALVSVVGIMTASGNVLAPPKVKSVSKIPASYGPVSTNDQDAREEKQHAKDTVIGRRRNTEGISTPPV</sequence>
<feature type="transmembrane region" description="Helical" evidence="13">
    <location>
        <begin position="433"/>
        <end position="454"/>
    </location>
</feature>
<evidence type="ECO:0000256" key="12">
    <source>
        <dbReference type="SAM" id="MobiDB-lite"/>
    </source>
</evidence>
<feature type="compositionally biased region" description="Basic and acidic residues" evidence="12">
    <location>
        <begin position="504"/>
        <end position="524"/>
    </location>
</feature>
<evidence type="ECO:0000256" key="4">
    <source>
        <dbReference type="ARBA" id="ARBA00022448"/>
    </source>
</evidence>
<dbReference type="SUPFAM" id="SSF103473">
    <property type="entry name" value="MFS general substrate transporter"/>
    <property type="match status" value="1"/>
</dbReference>
<feature type="transmembrane region" description="Helical" evidence="13">
    <location>
        <begin position="337"/>
        <end position="361"/>
    </location>
</feature>
<feature type="transmembrane region" description="Helical" evidence="13">
    <location>
        <begin position="304"/>
        <end position="325"/>
    </location>
</feature>
<dbReference type="GO" id="GO:0005886">
    <property type="term" value="C:plasma membrane"/>
    <property type="evidence" value="ECO:0007669"/>
    <property type="project" value="UniProtKB-SubCell"/>
</dbReference>
<comment type="subcellular location">
    <subcellularLocation>
        <location evidence="2">Cell membrane</location>
        <topology evidence="2">Multi-pass membrane protein</topology>
    </subcellularLocation>
</comment>
<keyword evidence="6 13" id="KW-0812">Transmembrane</keyword>
<dbReference type="AlphaFoldDB" id="A0A7S2PPE9"/>
<evidence type="ECO:0000256" key="2">
    <source>
        <dbReference type="ARBA" id="ARBA00004651"/>
    </source>
</evidence>
<dbReference type="GO" id="GO:0015098">
    <property type="term" value="F:molybdate ion transmembrane transporter activity"/>
    <property type="evidence" value="ECO:0007669"/>
    <property type="project" value="InterPro"/>
</dbReference>